<sequence length="494" mass="58110">MIYSITSILPRSHGGRTKSLLRRNKLITMNSGNNITLVTCNYNANYPQIIANYRERELITSNIAHLNIYHWLSGNRLFQNHWDDNIKRTRTKLKVKKLKRKKINHHLYDYYDKKGTHVLRRLYYKNSDVLKSERIIDSQTESLSQLKEYNFYGRLHKVTYYHPQTESKLQECFYDTRGALYCEKYFTNTETNDLHLIKVYCENSLPLYFKTEKQLFTYYFNHLLEDGDIVFNDARVLDKPLIEQSHQVKNIHILHSSHLDAENNLKGSFKYVLKHFNKVTKILLFTHQQAEGLRKSYGVPDEKLAIIPHHIDNHLNDYIDDKRSNYFIYIGRFSPEKQLIHLLEAYKRVVESGYDTPLLLYGKDEHNQLSLMKDFITEHNLEDYVTIKPFTHHPLKAFSQALASLSTSQYEGFGLSIMESLSVGTPVISYDYNYGPREMITSGQNGYLVEKNNVDAFAQKMIAMVEAPLRDVHLDSKFYTERATINYLKLLQNI</sequence>
<keyword evidence="2" id="KW-0808">Transferase</keyword>
<comment type="caution">
    <text evidence="2">The sequence shown here is derived from an EMBL/GenBank/DDBJ whole genome shotgun (WGS) entry which is preliminary data.</text>
</comment>
<dbReference type="SUPFAM" id="SSF53756">
    <property type="entry name" value="UDP-Glycosyltransferase/glycogen phosphorylase"/>
    <property type="match status" value="1"/>
</dbReference>
<evidence type="ECO:0000313" key="3">
    <source>
        <dbReference type="Proteomes" id="UP001209553"/>
    </source>
</evidence>
<dbReference type="InterPro" id="IPR001296">
    <property type="entry name" value="Glyco_trans_1"/>
</dbReference>
<gene>
    <name evidence="2" type="ORF">N9R04_01250</name>
</gene>
<reference evidence="2 3" key="1">
    <citation type="journal article" date="2023" name="Int. J. Syst. Evol. Microbiol.">
        <title>Streptococcus sciuri sp. nov., Staphylococcus marylandisciuri sp. nov. and Staphylococcus americanisciuri sp. nov., isolated from faeces of eastern grey squirrel (Sciurus carolinensis).</title>
        <authorList>
            <person name="Volokhov D.V."/>
            <person name="Zagorodnyaya T.A."/>
            <person name="Furtak V.A."/>
            <person name="Nattanmai G."/>
            <person name="Randall L."/>
            <person name="Jose S."/>
            <person name="Gao Y."/>
            <person name="Eisenberg T."/>
            <person name="Delmonte P."/>
            <person name="Blom J."/>
            <person name="Mitchell K.K."/>
        </authorList>
    </citation>
    <scope>NUCLEOTIDE SEQUENCE [LARGE SCALE GENOMIC DNA]</scope>
    <source>
        <strain evidence="2 3">SQ8-PEA</strain>
    </source>
</reference>
<name>A0ABT2QMZ5_9STAP</name>
<dbReference type="Gene3D" id="3.40.50.2000">
    <property type="entry name" value="Glycogen Phosphorylase B"/>
    <property type="match status" value="2"/>
</dbReference>
<dbReference type="GO" id="GO:0016757">
    <property type="term" value="F:glycosyltransferase activity"/>
    <property type="evidence" value="ECO:0007669"/>
    <property type="project" value="UniProtKB-KW"/>
</dbReference>
<dbReference type="Pfam" id="PF00534">
    <property type="entry name" value="Glycos_transf_1"/>
    <property type="match status" value="1"/>
</dbReference>
<keyword evidence="3" id="KW-1185">Reference proteome</keyword>
<feature type="domain" description="Glycosyl transferase family 1" evidence="1">
    <location>
        <begin position="321"/>
        <end position="468"/>
    </location>
</feature>
<keyword evidence="2" id="KW-0328">Glycosyltransferase</keyword>
<dbReference type="RefSeq" id="WP_262853866.1">
    <property type="nucleotide sequence ID" value="NZ_JAOPKZ010000002.1"/>
</dbReference>
<dbReference type="PANTHER" id="PTHR12526:SF630">
    <property type="entry name" value="GLYCOSYLTRANSFERASE"/>
    <property type="match status" value="1"/>
</dbReference>
<dbReference type="PANTHER" id="PTHR12526">
    <property type="entry name" value="GLYCOSYLTRANSFERASE"/>
    <property type="match status" value="1"/>
</dbReference>
<protein>
    <submittedName>
        <fullName evidence="2">Glycosyltransferase</fullName>
        <ecNumber evidence="2">2.4.-.-</ecNumber>
    </submittedName>
</protein>
<dbReference type="Proteomes" id="UP001209553">
    <property type="component" value="Unassembled WGS sequence"/>
</dbReference>
<organism evidence="2 3">
    <name type="scientific">Staphylococcus marylandisciuri</name>
    <dbReference type="NCBI Taxonomy" id="2981529"/>
    <lineage>
        <taxon>Bacteria</taxon>
        <taxon>Bacillati</taxon>
        <taxon>Bacillota</taxon>
        <taxon>Bacilli</taxon>
        <taxon>Bacillales</taxon>
        <taxon>Staphylococcaceae</taxon>
        <taxon>Staphylococcus</taxon>
    </lineage>
</organism>
<dbReference type="EMBL" id="JAOPKZ010000002">
    <property type="protein sequence ID" value="MCU5745345.1"/>
    <property type="molecule type" value="Genomic_DNA"/>
</dbReference>
<evidence type="ECO:0000259" key="1">
    <source>
        <dbReference type="Pfam" id="PF00534"/>
    </source>
</evidence>
<proteinExistence type="predicted"/>
<dbReference type="EC" id="2.4.-.-" evidence="2"/>
<accession>A0ABT2QMZ5</accession>
<evidence type="ECO:0000313" key="2">
    <source>
        <dbReference type="EMBL" id="MCU5745345.1"/>
    </source>
</evidence>